<sequence length="381" mass="42840">MLAADESVERFLNGRRILYGTPTQEQVDTFWFEVTQALREPINAGIFYKNETRHIIELPGTKQRIRAKTAWNADTLRGDFADYLILDEYQMMSEDAWGLVGAPMLLDNDGDAMFIYTQKRGKHHSKDLFKRATADDSGRWEVFSFSSHENPFLHAEALKEITQDMTQLGYRMEILAEEVEDDPRALWSREIIDEVTDFPILARITVGVDPHATTGQTGIVTVGGARIGDDVHLYVLDDSTPPPGVKPAKWGTEAVAAYNKNEADRIVGEINHGGDMVENVILNVEGGKLVRFEAVRASRGKHVRAEPVAAAYEQGRAHHVGEFAELEDELCNWIPEESKWSPNRMDALVWAATDLMEYLSGATWGDVDELGEIEDFESPWA</sequence>
<dbReference type="Pfam" id="PF17289">
    <property type="entry name" value="Terminase_6C"/>
    <property type="match status" value="1"/>
</dbReference>
<reference evidence="3" key="1">
    <citation type="journal article" date="2015" name="Nature">
        <title>Complex archaea that bridge the gap between prokaryotes and eukaryotes.</title>
        <authorList>
            <person name="Spang A."/>
            <person name="Saw J.H."/>
            <person name="Jorgensen S.L."/>
            <person name="Zaremba-Niedzwiedzka K."/>
            <person name="Martijn J."/>
            <person name="Lind A.E."/>
            <person name="van Eijk R."/>
            <person name="Schleper C."/>
            <person name="Guy L."/>
            <person name="Ettema T.J."/>
        </authorList>
    </citation>
    <scope>NUCLEOTIDE SEQUENCE</scope>
</reference>
<gene>
    <name evidence="3" type="ORF">LCGC14_0400860</name>
</gene>
<proteinExistence type="predicted"/>
<dbReference type="Gene3D" id="3.40.50.300">
    <property type="entry name" value="P-loop containing nucleotide triphosphate hydrolases"/>
    <property type="match status" value="1"/>
</dbReference>
<evidence type="ECO:0000256" key="1">
    <source>
        <dbReference type="ARBA" id="ARBA00022612"/>
    </source>
</evidence>
<dbReference type="InterPro" id="IPR027417">
    <property type="entry name" value="P-loop_NTPase"/>
</dbReference>
<feature type="domain" description="Terminase large subunit gp17-like C-terminal" evidence="2">
    <location>
        <begin position="207"/>
        <end position="351"/>
    </location>
</feature>
<evidence type="ECO:0000259" key="2">
    <source>
        <dbReference type="Pfam" id="PF17289"/>
    </source>
</evidence>
<evidence type="ECO:0000313" key="3">
    <source>
        <dbReference type="EMBL" id="KKN73383.1"/>
    </source>
</evidence>
<accession>A0A0F9W5U3</accession>
<dbReference type="InterPro" id="IPR035421">
    <property type="entry name" value="Terminase_6C"/>
</dbReference>
<organism evidence="3">
    <name type="scientific">marine sediment metagenome</name>
    <dbReference type="NCBI Taxonomy" id="412755"/>
    <lineage>
        <taxon>unclassified sequences</taxon>
        <taxon>metagenomes</taxon>
        <taxon>ecological metagenomes</taxon>
    </lineage>
</organism>
<dbReference type="EMBL" id="LAZR01000344">
    <property type="protein sequence ID" value="KKN73383.1"/>
    <property type="molecule type" value="Genomic_DNA"/>
</dbReference>
<comment type="caution">
    <text evidence="3">The sequence shown here is derived from an EMBL/GenBank/DDBJ whole genome shotgun (WGS) entry which is preliminary data.</text>
</comment>
<protein>
    <recommendedName>
        <fullName evidence="2">Terminase large subunit gp17-like C-terminal domain-containing protein</fullName>
    </recommendedName>
</protein>
<name>A0A0F9W5U3_9ZZZZ</name>
<dbReference type="AlphaFoldDB" id="A0A0F9W5U3"/>
<keyword evidence="1" id="KW-1188">Viral release from host cell</keyword>